<gene>
    <name evidence="3" type="ORF">BO97DRAFT_422379</name>
</gene>
<dbReference type="PANTHER" id="PTHR42678:SF34">
    <property type="entry name" value="OS04G0183300 PROTEIN"/>
    <property type="match status" value="1"/>
</dbReference>
<accession>A0A395I4F2</accession>
<feature type="signal peptide" evidence="1">
    <location>
        <begin position="1"/>
        <end position="24"/>
    </location>
</feature>
<evidence type="ECO:0000256" key="1">
    <source>
        <dbReference type="SAM" id="SignalP"/>
    </source>
</evidence>
<evidence type="ECO:0000313" key="3">
    <source>
        <dbReference type="EMBL" id="RAL14473.1"/>
    </source>
</evidence>
<protein>
    <submittedName>
        <fullName evidence="3">Amidase signature enzyme</fullName>
    </submittedName>
</protein>
<sequence>MHFWHLLPLVALPYACHVLLPGRAELPDNGRQECDLPALIDATVDDLREGLENGCFTSVELVKAYTLRIHEANPRTNAVLELNDDAVNIARGLDEERRRCHVRGPLHGLPVLIKDLIGTSDQLNNTAGSYALLGTKLPAEATVVTRLREQGLIILGKSSVSEWANFRSFNSSNGWNARLGQTYGAYYPEQDPSGSSSGSAVATDLGLATFALGTETSGSILLPSENSNIVGIKPTVGLTSRHMVIPISERQDTIGPLAKTVKDAAMLLQAFAGADPKDNYTLASPFGNFLPDYVDACKRSGLRGKRIGVPRNVIDYLEQNDAPIISLFDQAISVIESAGAAVIDDTNFTSYNDFSSSSIPALVVAADFTSNTATYLSSLTSNPNQLHSVGDIRRFVQQTPAEEYPSRDTGIWDSVIAAGMTNTSPGFWSLYQESLKFAEEGGLLGALKRHELDAVILPTHLAPDIPAILGTPVITVPMGAYSDGTPVRHNARGNLVDQAPGIPLGISFLGPKWSEEALIGMAYAFEQRTLVRDRLERHYEPIL</sequence>
<evidence type="ECO:0000313" key="4">
    <source>
        <dbReference type="Proteomes" id="UP000248961"/>
    </source>
</evidence>
<evidence type="ECO:0000259" key="2">
    <source>
        <dbReference type="Pfam" id="PF01425"/>
    </source>
</evidence>
<dbReference type="STRING" id="1450537.A0A395I4F2"/>
<name>A0A395I4F2_ASPHC</name>
<dbReference type="Pfam" id="PF01425">
    <property type="entry name" value="Amidase"/>
    <property type="match status" value="1"/>
</dbReference>
<dbReference type="EMBL" id="KZ824274">
    <property type="protein sequence ID" value="RAL14473.1"/>
    <property type="molecule type" value="Genomic_DNA"/>
</dbReference>
<proteinExistence type="predicted"/>
<dbReference type="Gene3D" id="3.90.1300.10">
    <property type="entry name" value="Amidase signature (AS) domain"/>
    <property type="match status" value="1"/>
</dbReference>
<dbReference type="InterPro" id="IPR036928">
    <property type="entry name" value="AS_sf"/>
</dbReference>
<dbReference type="VEuPathDB" id="FungiDB:BO97DRAFT_422379"/>
<dbReference type="RefSeq" id="XP_025553627.1">
    <property type="nucleotide sequence ID" value="XM_025696794.1"/>
</dbReference>
<feature type="domain" description="Amidase" evidence="2">
    <location>
        <begin position="60"/>
        <end position="518"/>
    </location>
</feature>
<dbReference type="SUPFAM" id="SSF75304">
    <property type="entry name" value="Amidase signature (AS) enzymes"/>
    <property type="match status" value="1"/>
</dbReference>
<dbReference type="GeneID" id="37201083"/>
<reference evidence="3 4" key="1">
    <citation type="submission" date="2018-02" db="EMBL/GenBank/DDBJ databases">
        <title>The genomes of Aspergillus section Nigri reveals drivers in fungal speciation.</title>
        <authorList>
            <consortium name="DOE Joint Genome Institute"/>
            <person name="Vesth T.C."/>
            <person name="Nybo J."/>
            <person name="Theobald S."/>
            <person name="Brandl J."/>
            <person name="Frisvad J.C."/>
            <person name="Nielsen K.F."/>
            <person name="Lyhne E.K."/>
            <person name="Kogle M.E."/>
            <person name="Kuo A."/>
            <person name="Riley R."/>
            <person name="Clum A."/>
            <person name="Nolan M."/>
            <person name="Lipzen A."/>
            <person name="Salamov A."/>
            <person name="Henrissat B."/>
            <person name="Wiebenga A."/>
            <person name="De vries R.P."/>
            <person name="Grigoriev I.V."/>
            <person name="Mortensen U.H."/>
            <person name="Andersen M.R."/>
            <person name="Baker S.E."/>
        </authorList>
    </citation>
    <scope>NUCLEOTIDE SEQUENCE [LARGE SCALE GENOMIC DNA]</scope>
    <source>
        <strain evidence="3 4">CBS 101889</strain>
    </source>
</reference>
<feature type="chain" id="PRO_5017439810" evidence="1">
    <location>
        <begin position="25"/>
        <end position="543"/>
    </location>
</feature>
<keyword evidence="4" id="KW-1185">Reference proteome</keyword>
<dbReference type="AlphaFoldDB" id="A0A395I4F2"/>
<dbReference type="Proteomes" id="UP000248961">
    <property type="component" value="Unassembled WGS sequence"/>
</dbReference>
<dbReference type="InterPro" id="IPR023631">
    <property type="entry name" value="Amidase_dom"/>
</dbReference>
<organism evidence="3 4">
    <name type="scientific">Aspergillus homomorphus (strain CBS 101889)</name>
    <dbReference type="NCBI Taxonomy" id="1450537"/>
    <lineage>
        <taxon>Eukaryota</taxon>
        <taxon>Fungi</taxon>
        <taxon>Dikarya</taxon>
        <taxon>Ascomycota</taxon>
        <taxon>Pezizomycotina</taxon>
        <taxon>Eurotiomycetes</taxon>
        <taxon>Eurotiomycetidae</taxon>
        <taxon>Eurotiales</taxon>
        <taxon>Aspergillaceae</taxon>
        <taxon>Aspergillus</taxon>
        <taxon>Aspergillus subgen. Circumdati</taxon>
    </lineage>
</organism>
<dbReference type="OrthoDB" id="566138at2759"/>
<dbReference type="PANTHER" id="PTHR42678">
    <property type="entry name" value="AMIDASE"/>
    <property type="match status" value="1"/>
</dbReference>
<keyword evidence="1" id="KW-0732">Signal</keyword>